<evidence type="ECO:0000256" key="1">
    <source>
        <dbReference type="SAM" id="Phobius"/>
    </source>
</evidence>
<feature type="transmembrane region" description="Helical" evidence="1">
    <location>
        <begin position="132"/>
        <end position="149"/>
    </location>
</feature>
<comment type="caution">
    <text evidence="2">The sequence shown here is derived from an EMBL/GenBank/DDBJ whole genome shotgun (WGS) entry which is preliminary data.</text>
</comment>
<dbReference type="RefSeq" id="WP_138772909.1">
    <property type="nucleotide sequence ID" value="NZ_JBHSSX010000083.1"/>
</dbReference>
<protein>
    <recommendedName>
        <fullName evidence="4">DUF4234 domain-containing protein</fullName>
    </recommendedName>
</protein>
<reference evidence="2 3" key="1">
    <citation type="submission" date="2019-05" db="EMBL/GenBank/DDBJ databases">
        <title>Genome of Alcanivorax gelatiniphagus, an oil degrading marine bacteria.</title>
        <authorList>
            <person name="Kwon K.K."/>
        </authorList>
    </citation>
    <scope>NUCLEOTIDE SEQUENCE [LARGE SCALE GENOMIC DNA]</scope>
    <source>
        <strain evidence="2 3">MEBiC 08158</strain>
    </source>
</reference>
<accession>A0ABY2XJV6</accession>
<feature type="transmembrane region" description="Helical" evidence="1">
    <location>
        <begin position="100"/>
        <end position="120"/>
    </location>
</feature>
<keyword evidence="1" id="KW-0472">Membrane</keyword>
<keyword evidence="3" id="KW-1185">Reference proteome</keyword>
<gene>
    <name evidence="2" type="ORF">FGS76_12165</name>
</gene>
<evidence type="ECO:0008006" key="4">
    <source>
        <dbReference type="Google" id="ProtNLM"/>
    </source>
</evidence>
<keyword evidence="1" id="KW-0812">Transmembrane</keyword>
<feature type="transmembrane region" description="Helical" evidence="1">
    <location>
        <begin position="28"/>
        <end position="51"/>
    </location>
</feature>
<organism evidence="2 3">
    <name type="scientific">Alloalcanivorax gelatiniphagus</name>
    <dbReference type="NCBI Taxonomy" id="1194167"/>
    <lineage>
        <taxon>Bacteria</taxon>
        <taxon>Pseudomonadati</taxon>
        <taxon>Pseudomonadota</taxon>
        <taxon>Gammaproteobacteria</taxon>
        <taxon>Oceanospirillales</taxon>
        <taxon>Alcanivoracaceae</taxon>
        <taxon>Alloalcanivorax</taxon>
    </lineage>
</organism>
<name>A0ABY2XJV6_9GAMM</name>
<evidence type="ECO:0000313" key="3">
    <source>
        <dbReference type="Proteomes" id="UP000739180"/>
    </source>
</evidence>
<dbReference type="EMBL" id="VCQT01000036">
    <property type="protein sequence ID" value="TMW12235.1"/>
    <property type="molecule type" value="Genomic_DNA"/>
</dbReference>
<sequence>MSNSNNPLDPYQPPQAEIAPPPSSPAPLFYLVSPAKFSLLFWSTMGIYDVYWQYKNWALYREARGGGGLPVLRAVFSIFFAPSLFHRIDREARAAGVPGGFQPSLLAVVYVLCTLFSSVGSNLMDQPGLPGLLLWLGSLVMLLPIWWALGRCQQRVNATLGDQDGVANSRITWANGIWIGLGGLLWLSTLWSLATWARVLFMQ</sequence>
<proteinExistence type="predicted"/>
<feature type="transmembrane region" description="Helical" evidence="1">
    <location>
        <begin position="177"/>
        <end position="201"/>
    </location>
</feature>
<dbReference type="Proteomes" id="UP000739180">
    <property type="component" value="Unassembled WGS sequence"/>
</dbReference>
<keyword evidence="1" id="KW-1133">Transmembrane helix</keyword>
<evidence type="ECO:0000313" key="2">
    <source>
        <dbReference type="EMBL" id="TMW12235.1"/>
    </source>
</evidence>